<organism evidence="4 5">
    <name type="scientific">Bacillus swezeyi</name>
    <dbReference type="NCBI Taxonomy" id="1925020"/>
    <lineage>
        <taxon>Bacteria</taxon>
        <taxon>Bacillati</taxon>
        <taxon>Bacillota</taxon>
        <taxon>Bacilli</taxon>
        <taxon>Bacillales</taxon>
        <taxon>Bacillaceae</taxon>
        <taxon>Bacillus</taxon>
    </lineage>
</organism>
<keyword evidence="5" id="KW-1185">Reference proteome</keyword>
<comment type="caution">
    <text evidence="4">The sequence shown here is derived from an EMBL/GenBank/DDBJ whole genome shotgun (WGS) entry which is preliminary data.</text>
</comment>
<dbReference type="InterPro" id="IPR036291">
    <property type="entry name" value="NAD(P)-bd_dom_sf"/>
</dbReference>
<evidence type="ECO:0000256" key="2">
    <source>
        <dbReference type="ARBA" id="ARBA00023002"/>
    </source>
</evidence>
<dbReference type="GO" id="GO:0016020">
    <property type="term" value="C:membrane"/>
    <property type="evidence" value="ECO:0007669"/>
    <property type="project" value="TreeGrafter"/>
</dbReference>
<dbReference type="PANTHER" id="PTHR44196:SF1">
    <property type="entry name" value="DEHYDROGENASE_REDUCTASE SDR FAMILY MEMBER 7B"/>
    <property type="match status" value="1"/>
</dbReference>
<comment type="similarity">
    <text evidence="1 3">Belongs to the short-chain dehydrogenases/reductases (SDR) family.</text>
</comment>
<name>A0A1R1RM53_9BACI</name>
<dbReference type="PROSITE" id="PS00061">
    <property type="entry name" value="ADH_SHORT"/>
    <property type="match status" value="1"/>
</dbReference>
<keyword evidence="2" id="KW-0560">Oxidoreductase</keyword>
<evidence type="ECO:0000256" key="3">
    <source>
        <dbReference type="RuleBase" id="RU000363"/>
    </source>
</evidence>
<accession>A0A1R1Q744</accession>
<evidence type="ECO:0000256" key="1">
    <source>
        <dbReference type="ARBA" id="ARBA00006484"/>
    </source>
</evidence>
<gene>
    <name evidence="4" type="ORF">BW143_22310</name>
</gene>
<dbReference type="AlphaFoldDB" id="A0A1R1RM53"/>
<dbReference type="Gene3D" id="3.40.50.720">
    <property type="entry name" value="NAD(P)-binding Rossmann-like Domain"/>
    <property type="match status" value="1"/>
</dbReference>
<evidence type="ECO:0000313" key="4">
    <source>
        <dbReference type="EMBL" id="OMH97688.1"/>
    </source>
</evidence>
<accession>A0A1R1RM53</accession>
<dbReference type="OrthoDB" id="9810734at2"/>
<dbReference type="InterPro" id="IPR002347">
    <property type="entry name" value="SDR_fam"/>
</dbReference>
<dbReference type="PRINTS" id="PR00081">
    <property type="entry name" value="GDHRDH"/>
</dbReference>
<reference evidence="4 5" key="1">
    <citation type="submission" date="2017-01" db="EMBL/GenBank/DDBJ databases">
        <title>Bacillus phylogenomics.</title>
        <authorList>
            <person name="Dunlap C."/>
        </authorList>
    </citation>
    <scope>NUCLEOTIDE SEQUENCE [LARGE SCALE GENOMIC DNA]</scope>
    <source>
        <strain evidence="4 5">NRRL B-41282</strain>
    </source>
</reference>
<dbReference type="Proteomes" id="UP000187367">
    <property type="component" value="Unassembled WGS sequence"/>
</dbReference>
<dbReference type="PANTHER" id="PTHR44196">
    <property type="entry name" value="DEHYDROGENASE/REDUCTASE SDR FAMILY MEMBER 7B"/>
    <property type="match status" value="1"/>
</dbReference>
<dbReference type="InterPro" id="IPR020904">
    <property type="entry name" value="Sc_DH/Rdtase_CS"/>
</dbReference>
<dbReference type="RefSeq" id="WP_076762731.1">
    <property type="nucleotide sequence ID" value="NZ_JARMMI010000011.1"/>
</dbReference>
<dbReference type="SUPFAM" id="SSF51735">
    <property type="entry name" value="NAD(P)-binding Rossmann-fold domains"/>
    <property type="match status" value="1"/>
</dbReference>
<dbReference type="Pfam" id="PF00106">
    <property type="entry name" value="adh_short"/>
    <property type="match status" value="1"/>
</dbReference>
<dbReference type="PRINTS" id="PR00080">
    <property type="entry name" value="SDRFAMILY"/>
</dbReference>
<evidence type="ECO:0000313" key="5">
    <source>
        <dbReference type="Proteomes" id="UP000187367"/>
    </source>
</evidence>
<dbReference type="EMBL" id="MTJL01000074">
    <property type="protein sequence ID" value="OMH97688.1"/>
    <property type="molecule type" value="Genomic_DNA"/>
</dbReference>
<sequence length="254" mass="28025">MELSGNTVLITGGASGIGFAFAERFMKAGNTVIVCGRRESKLKEAKEKFPDMITRTCDVTVEKERLALFEWVKEHHPQVNVLVNNAGIQQRFHILKADVKDNWADYNKEMTVNMEAPIHLAMLFAQYFAEKNAKAAIINVTSGLAFTPMAIAPVYSSTKAALHSFTMSLRHQLSDAAVEVIEVAPPAVNTDLGGVGLHDFGAPLDEFADAIFNGLQEGRFEIGYAISEKALRMSRDEIDESVSQMYNSLKHSIE</sequence>
<proteinExistence type="inferred from homology"/>
<dbReference type="GO" id="GO:0016491">
    <property type="term" value="F:oxidoreductase activity"/>
    <property type="evidence" value="ECO:0007669"/>
    <property type="project" value="UniProtKB-KW"/>
</dbReference>
<protein>
    <submittedName>
        <fullName evidence="4">Short-chain dehydrogenase</fullName>
    </submittedName>
</protein>